<protein>
    <submittedName>
        <fullName evidence="1">Uncharacterized protein</fullName>
    </submittedName>
</protein>
<gene>
    <name evidence="1" type="ORF">BSOLF_1710</name>
</gene>
<name>A0A2R6XZ30_9BACL</name>
<dbReference type="EMBL" id="PEBX01000083">
    <property type="protein sequence ID" value="PTQ55684.1"/>
    <property type="molecule type" value="Genomic_DNA"/>
</dbReference>
<evidence type="ECO:0000313" key="1">
    <source>
        <dbReference type="EMBL" id="PTQ55684.1"/>
    </source>
</evidence>
<dbReference type="Proteomes" id="UP000244338">
    <property type="component" value="Unassembled WGS sequence"/>
</dbReference>
<organism evidence="1 2">
    <name type="scientific">Candidatus Carbonibacillus altaicus</name>
    <dbReference type="NCBI Taxonomy" id="2163959"/>
    <lineage>
        <taxon>Bacteria</taxon>
        <taxon>Bacillati</taxon>
        <taxon>Bacillota</taxon>
        <taxon>Bacilli</taxon>
        <taxon>Bacillales</taxon>
        <taxon>Candidatus Carbonibacillus</taxon>
    </lineage>
</organism>
<comment type="caution">
    <text evidence="1">The sequence shown here is derived from an EMBL/GenBank/DDBJ whole genome shotgun (WGS) entry which is preliminary data.</text>
</comment>
<proteinExistence type="predicted"/>
<reference evidence="2" key="1">
    <citation type="journal article" date="2018" name="Sci. Rep.">
        <title>Lignite coal burning seam in the remote Altai Mountains harbors a hydrogen-driven thermophilic microbial community.</title>
        <authorList>
            <person name="Kadnikov V.V."/>
            <person name="Mardanov A.V."/>
            <person name="Ivasenko D.A."/>
            <person name="Antsiferov D.V."/>
            <person name="Beletsky A.V."/>
            <person name="Karnachuk O.V."/>
            <person name="Ravin N.V."/>
        </authorList>
    </citation>
    <scope>NUCLEOTIDE SEQUENCE [LARGE SCALE GENOMIC DNA]</scope>
</reference>
<evidence type="ECO:0000313" key="2">
    <source>
        <dbReference type="Proteomes" id="UP000244338"/>
    </source>
</evidence>
<sequence>MFFLGYLKREENDRIVLLPSILRWLDYFVGTEPALAERGI</sequence>
<accession>A0A2R6XZ30</accession>
<dbReference type="AlphaFoldDB" id="A0A2R6XZ30"/>